<protein>
    <submittedName>
        <fullName evidence="2">Uncharacterized protein LOC142170237</fullName>
    </submittedName>
</protein>
<evidence type="ECO:0000313" key="2">
    <source>
        <dbReference type="RefSeq" id="XP_075088194.1"/>
    </source>
</evidence>
<name>A0AC58ST91_TOBAC</name>
<proteinExistence type="predicted"/>
<keyword evidence="1" id="KW-1185">Reference proteome</keyword>
<dbReference type="RefSeq" id="XP_075088194.1">
    <property type="nucleotide sequence ID" value="XM_075232093.1"/>
</dbReference>
<evidence type="ECO:0000313" key="1">
    <source>
        <dbReference type="Proteomes" id="UP000790787"/>
    </source>
</evidence>
<dbReference type="Proteomes" id="UP000790787">
    <property type="component" value="Chromosome 16"/>
</dbReference>
<gene>
    <name evidence="2" type="primary">LOC142170237</name>
</gene>
<accession>A0AC58ST91</accession>
<organism evidence="1 2">
    <name type="scientific">Nicotiana tabacum</name>
    <name type="common">Common tobacco</name>
    <dbReference type="NCBI Taxonomy" id="4097"/>
    <lineage>
        <taxon>Eukaryota</taxon>
        <taxon>Viridiplantae</taxon>
        <taxon>Streptophyta</taxon>
        <taxon>Embryophyta</taxon>
        <taxon>Tracheophyta</taxon>
        <taxon>Spermatophyta</taxon>
        <taxon>Magnoliopsida</taxon>
        <taxon>eudicotyledons</taxon>
        <taxon>Gunneridae</taxon>
        <taxon>Pentapetalae</taxon>
        <taxon>asterids</taxon>
        <taxon>lamiids</taxon>
        <taxon>Solanales</taxon>
        <taxon>Solanaceae</taxon>
        <taxon>Nicotianoideae</taxon>
        <taxon>Nicotianeae</taxon>
        <taxon>Nicotiana</taxon>
    </lineage>
</organism>
<reference evidence="2" key="2">
    <citation type="submission" date="2025-08" db="UniProtKB">
        <authorList>
            <consortium name="RefSeq"/>
        </authorList>
    </citation>
    <scope>IDENTIFICATION</scope>
    <source>
        <tissue evidence="2">Leaf</tissue>
    </source>
</reference>
<sequence>MTTALHNGPWFINGYFLSTRQWEPDFVAGKAKQIHIAIWVRLPQLPTEFYDGLILRKIGNSIGKLLKIDACTSSTLRDRYARLCVKLPLNQPVQQCILIGSHLQQLVYEGINFLCKNGGYLGHTVTSCIVTSPKSNNLQDPIA</sequence>
<reference evidence="1" key="1">
    <citation type="journal article" date="2014" name="Nat. Commun.">
        <title>The tobacco genome sequence and its comparison with those of tomato and potato.</title>
        <authorList>
            <person name="Sierro N."/>
            <person name="Battey J.N."/>
            <person name="Ouadi S."/>
            <person name="Bakaher N."/>
            <person name="Bovet L."/>
            <person name="Willig A."/>
            <person name="Goepfert S."/>
            <person name="Peitsch M.C."/>
            <person name="Ivanov N.V."/>
        </authorList>
    </citation>
    <scope>NUCLEOTIDE SEQUENCE [LARGE SCALE GENOMIC DNA]</scope>
</reference>